<dbReference type="PROSITE" id="PS51257">
    <property type="entry name" value="PROKAR_LIPOPROTEIN"/>
    <property type="match status" value="1"/>
</dbReference>
<dbReference type="EMBL" id="MNVN01000015">
    <property type="protein sequence ID" value="OIO30576.1"/>
    <property type="molecule type" value="Genomic_DNA"/>
</dbReference>
<evidence type="ECO:0000256" key="1">
    <source>
        <dbReference type="SAM" id="MobiDB-lite"/>
    </source>
</evidence>
<feature type="region of interest" description="Disordered" evidence="1">
    <location>
        <begin position="58"/>
        <end position="94"/>
    </location>
</feature>
<sequence length="94" mass="10113">MLKALLDGRGTIAVVATNGVVSAVCGCGGRNAKDYDFVAEVADEQSFTAPQSSCDCGGTREKMHENMDAGGKETHHAKPVLRKHHRETVRRMTV</sequence>
<evidence type="ECO:0000313" key="3">
    <source>
        <dbReference type="Proteomes" id="UP000181992"/>
    </source>
</evidence>
<gene>
    <name evidence="2" type="ORF">AUJ77_02070</name>
</gene>
<dbReference type="Proteomes" id="UP000181992">
    <property type="component" value="Unassembled WGS sequence"/>
</dbReference>
<proteinExistence type="predicted"/>
<comment type="caution">
    <text evidence="2">The sequence shown here is derived from an EMBL/GenBank/DDBJ whole genome shotgun (WGS) entry which is preliminary data.</text>
</comment>
<reference evidence="2 3" key="1">
    <citation type="journal article" date="2016" name="Environ. Microbiol.">
        <title>Genomic resolution of a cold subsurface aquifer community provides metabolic insights for novel microbes adapted to high CO concentrations.</title>
        <authorList>
            <person name="Probst A.J."/>
            <person name="Castelle C.J."/>
            <person name="Singh A."/>
            <person name="Brown C.T."/>
            <person name="Anantharaman K."/>
            <person name="Sharon I."/>
            <person name="Hug L.A."/>
            <person name="Burstein D."/>
            <person name="Emerson J.B."/>
            <person name="Thomas B.C."/>
            <person name="Banfield J.F."/>
        </authorList>
    </citation>
    <scope>NUCLEOTIDE SEQUENCE [LARGE SCALE GENOMIC DNA]</scope>
    <source>
        <strain evidence="2">CG1_02_43_90</strain>
    </source>
</reference>
<feature type="compositionally biased region" description="Basic residues" evidence="1">
    <location>
        <begin position="77"/>
        <end position="94"/>
    </location>
</feature>
<accession>A0A1J4V3M7</accession>
<evidence type="ECO:0000313" key="2">
    <source>
        <dbReference type="EMBL" id="OIO30576.1"/>
    </source>
</evidence>
<dbReference type="AlphaFoldDB" id="A0A1J4V3M7"/>
<protein>
    <submittedName>
        <fullName evidence="2">Uncharacterized protein</fullName>
    </submittedName>
</protein>
<feature type="compositionally biased region" description="Basic and acidic residues" evidence="1">
    <location>
        <begin position="58"/>
        <end position="76"/>
    </location>
</feature>
<organism evidence="2 3">
    <name type="scientific">Candidatus Nomurabacteria bacterium CG1_02_43_90</name>
    <dbReference type="NCBI Taxonomy" id="1805281"/>
    <lineage>
        <taxon>Bacteria</taxon>
        <taxon>Candidatus Nomuraibacteriota</taxon>
    </lineage>
</organism>
<name>A0A1J4V3M7_9BACT</name>